<evidence type="ECO:0000313" key="2">
    <source>
        <dbReference type="Proteomes" id="UP000612329"/>
    </source>
</evidence>
<dbReference type="EMBL" id="BMNR01000003">
    <property type="protein sequence ID" value="GGK21075.1"/>
    <property type="molecule type" value="Genomic_DNA"/>
</dbReference>
<reference evidence="1" key="2">
    <citation type="submission" date="2020-09" db="EMBL/GenBank/DDBJ databases">
        <authorList>
            <person name="Sun Q."/>
            <person name="Ohkuma M."/>
        </authorList>
    </citation>
    <scope>NUCLEOTIDE SEQUENCE</scope>
    <source>
        <strain evidence="1">JCM 12862</strain>
    </source>
</reference>
<protein>
    <submittedName>
        <fullName evidence="1">Uncharacterized protein</fullName>
    </submittedName>
</protein>
<sequence length="190" mass="21849">MNNSINWFILISSTLFFWSCSEDSNNLSKEDYFIDVAINNTILLSNNTLGKLSHNKTECQTGENIFFTLISILKTSEYFIEPFLATYKESNNFTIDTTQKSNVIEYDFSTSECLENFDFCINFLQNDETLSLDKSKNNFSNITAITYVKDLGEFYSVYAISGNFNLTFLDSNQQEIKVTGEYKTPIQVLK</sequence>
<dbReference type="AlphaFoldDB" id="A0A8J3BQS6"/>
<accession>A0A8J3BQS6</accession>
<dbReference type="RefSeq" id="WP_188651443.1">
    <property type="nucleotide sequence ID" value="NZ_BMNR01000003.1"/>
</dbReference>
<organism evidence="1 2">
    <name type="scientific">Yeosuana aromativorans</name>
    <dbReference type="NCBI Taxonomy" id="288019"/>
    <lineage>
        <taxon>Bacteria</taxon>
        <taxon>Pseudomonadati</taxon>
        <taxon>Bacteroidota</taxon>
        <taxon>Flavobacteriia</taxon>
        <taxon>Flavobacteriales</taxon>
        <taxon>Flavobacteriaceae</taxon>
        <taxon>Yeosuana</taxon>
    </lineage>
</organism>
<evidence type="ECO:0000313" key="1">
    <source>
        <dbReference type="EMBL" id="GGK21075.1"/>
    </source>
</evidence>
<keyword evidence="2" id="KW-1185">Reference proteome</keyword>
<gene>
    <name evidence="1" type="ORF">GCM10007962_14000</name>
</gene>
<dbReference type="Proteomes" id="UP000612329">
    <property type="component" value="Unassembled WGS sequence"/>
</dbReference>
<proteinExistence type="predicted"/>
<name>A0A8J3BQS6_9FLAO</name>
<comment type="caution">
    <text evidence="1">The sequence shown here is derived from an EMBL/GenBank/DDBJ whole genome shotgun (WGS) entry which is preliminary data.</text>
</comment>
<reference evidence="1" key="1">
    <citation type="journal article" date="2014" name="Int. J. Syst. Evol. Microbiol.">
        <title>Complete genome sequence of Corynebacterium casei LMG S-19264T (=DSM 44701T), isolated from a smear-ripened cheese.</title>
        <authorList>
            <consortium name="US DOE Joint Genome Institute (JGI-PGF)"/>
            <person name="Walter F."/>
            <person name="Albersmeier A."/>
            <person name="Kalinowski J."/>
            <person name="Ruckert C."/>
        </authorList>
    </citation>
    <scope>NUCLEOTIDE SEQUENCE</scope>
    <source>
        <strain evidence="1">JCM 12862</strain>
    </source>
</reference>